<dbReference type="EMBL" id="CP036274">
    <property type="protein sequence ID" value="QDU25970.1"/>
    <property type="molecule type" value="Genomic_DNA"/>
</dbReference>
<gene>
    <name evidence="1" type="ORF">ETAA8_10420</name>
</gene>
<accession>A0A517Y6X3</accession>
<evidence type="ECO:0000313" key="2">
    <source>
        <dbReference type="Proteomes" id="UP000315017"/>
    </source>
</evidence>
<name>A0A517Y6X3_9BACT</name>
<protein>
    <submittedName>
        <fullName evidence="1">Uncharacterized protein</fullName>
    </submittedName>
</protein>
<evidence type="ECO:0000313" key="1">
    <source>
        <dbReference type="EMBL" id="QDU25970.1"/>
    </source>
</evidence>
<reference evidence="1 2" key="1">
    <citation type="submission" date="2019-02" db="EMBL/GenBank/DDBJ databases">
        <title>Deep-cultivation of Planctomycetes and their phenomic and genomic characterization uncovers novel biology.</title>
        <authorList>
            <person name="Wiegand S."/>
            <person name="Jogler M."/>
            <person name="Boedeker C."/>
            <person name="Pinto D."/>
            <person name="Vollmers J."/>
            <person name="Rivas-Marin E."/>
            <person name="Kohn T."/>
            <person name="Peeters S.H."/>
            <person name="Heuer A."/>
            <person name="Rast P."/>
            <person name="Oberbeckmann S."/>
            <person name="Bunk B."/>
            <person name="Jeske O."/>
            <person name="Meyerdierks A."/>
            <person name="Storesund J.E."/>
            <person name="Kallscheuer N."/>
            <person name="Luecker S."/>
            <person name="Lage O.M."/>
            <person name="Pohl T."/>
            <person name="Merkel B.J."/>
            <person name="Hornburger P."/>
            <person name="Mueller R.-W."/>
            <person name="Bruemmer F."/>
            <person name="Labrenz M."/>
            <person name="Spormann A.M."/>
            <person name="Op den Camp H."/>
            <person name="Overmann J."/>
            <person name="Amann R."/>
            <person name="Jetten M.S.M."/>
            <person name="Mascher T."/>
            <person name="Medema M.H."/>
            <person name="Devos D.P."/>
            <person name="Kaster A.-K."/>
            <person name="Ovreas L."/>
            <person name="Rohde M."/>
            <person name="Galperin M.Y."/>
            <person name="Jogler C."/>
        </authorList>
    </citation>
    <scope>NUCLEOTIDE SEQUENCE [LARGE SCALE GENOMIC DNA]</scope>
    <source>
        <strain evidence="1 2">ETA_A8</strain>
    </source>
</reference>
<dbReference type="KEGG" id="aagg:ETAA8_10420"/>
<proteinExistence type="predicted"/>
<keyword evidence="2" id="KW-1185">Reference proteome</keyword>
<organism evidence="1 2">
    <name type="scientific">Anatilimnocola aggregata</name>
    <dbReference type="NCBI Taxonomy" id="2528021"/>
    <lineage>
        <taxon>Bacteria</taxon>
        <taxon>Pseudomonadati</taxon>
        <taxon>Planctomycetota</taxon>
        <taxon>Planctomycetia</taxon>
        <taxon>Pirellulales</taxon>
        <taxon>Pirellulaceae</taxon>
        <taxon>Anatilimnocola</taxon>
    </lineage>
</organism>
<dbReference type="Proteomes" id="UP000315017">
    <property type="component" value="Chromosome"/>
</dbReference>
<dbReference type="AlphaFoldDB" id="A0A517Y6X3"/>
<sequence length="111" mass="12485">MINLAAKMVGLVAWKLNRRGQEISRDSGRTQRLSVKDCDSKVRITKRNLFLRFDLFGPGLQHLELLDEVVIRHADGALEKAGQEREESAVAVTVGAFGQADEVDHQWRGEE</sequence>